<dbReference type="Proteomes" id="UP000178724">
    <property type="component" value="Unassembled WGS sequence"/>
</dbReference>
<evidence type="ECO:0000313" key="2">
    <source>
        <dbReference type="Proteomes" id="UP000178724"/>
    </source>
</evidence>
<dbReference type="AlphaFoldDB" id="A0A1F4PYZ3"/>
<accession>A0A1F4PYZ3</accession>
<comment type="caution">
    <text evidence="1">The sequence shown here is derived from an EMBL/GenBank/DDBJ whole genome shotgun (WGS) entry which is preliminary data.</text>
</comment>
<organism evidence="1 2">
    <name type="scientific">candidate division WOR-1 bacterium RIFCSPHIGHO2_01_FULL_53_15</name>
    <dbReference type="NCBI Taxonomy" id="1802564"/>
    <lineage>
        <taxon>Bacteria</taxon>
        <taxon>Bacillati</taxon>
        <taxon>Saganbacteria</taxon>
    </lineage>
</organism>
<dbReference type="EMBL" id="METM01000032">
    <property type="protein sequence ID" value="OGB88894.1"/>
    <property type="molecule type" value="Genomic_DNA"/>
</dbReference>
<evidence type="ECO:0000313" key="1">
    <source>
        <dbReference type="EMBL" id="OGB88894.1"/>
    </source>
</evidence>
<reference evidence="1 2" key="1">
    <citation type="journal article" date="2016" name="Nat. Commun.">
        <title>Thousands of microbial genomes shed light on interconnected biogeochemical processes in an aquifer system.</title>
        <authorList>
            <person name="Anantharaman K."/>
            <person name="Brown C.T."/>
            <person name="Hug L.A."/>
            <person name="Sharon I."/>
            <person name="Castelle C.J."/>
            <person name="Probst A.J."/>
            <person name="Thomas B.C."/>
            <person name="Singh A."/>
            <person name="Wilkins M.J."/>
            <person name="Karaoz U."/>
            <person name="Brodie E.L."/>
            <person name="Williams K.H."/>
            <person name="Hubbard S.S."/>
            <person name="Banfield J.F."/>
        </authorList>
    </citation>
    <scope>NUCLEOTIDE SEQUENCE [LARGE SCALE GENOMIC DNA]</scope>
</reference>
<gene>
    <name evidence="1" type="ORF">A2625_00240</name>
</gene>
<protein>
    <submittedName>
        <fullName evidence="1">Uncharacterized protein</fullName>
    </submittedName>
</protein>
<proteinExistence type="predicted"/>
<name>A0A1F4PYZ3_UNCSA</name>
<sequence length="206" mass="22846">MKTSRYIIIICLIAAAICLTQTESPATRVLGGGLGIFGGLADEGITVLPSLEVAGVYTFNDRSDPLRYGMTYYQSYYLKSAAYATLEAIMSDINTALQAASMPYECIEVDHYDLINQGWNVTAQWRNLSSDQRAVYHARPIYSPATGIVTYEYMTASPTAEFSAGDYVYFGFGRIAGSATYESDGYWQYREVIAPVSTIFTWQPKQ</sequence>